<evidence type="ECO:0000256" key="9">
    <source>
        <dbReference type="ARBA" id="ARBA00024867"/>
    </source>
</evidence>
<evidence type="ECO:0000313" key="13">
    <source>
        <dbReference type="EMBL" id="TCS76428.1"/>
    </source>
</evidence>
<dbReference type="Gene3D" id="1.10.10.60">
    <property type="entry name" value="Homeodomain-like"/>
    <property type="match status" value="2"/>
</dbReference>
<dbReference type="GO" id="GO:0005737">
    <property type="term" value="C:cytoplasm"/>
    <property type="evidence" value="ECO:0007669"/>
    <property type="project" value="UniProtKB-SubCell"/>
</dbReference>
<keyword evidence="8" id="KW-0804">Transcription</keyword>
<evidence type="ECO:0000256" key="8">
    <source>
        <dbReference type="ARBA" id="ARBA00023163"/>
    </source>
</evidence>
<dbReference type="CDD" id="cd17536">
    <property type="entry name" value="REC_YesN-like"/>
    <property type="match status" value="1"/>
</dbReference>
<dbReference type="EMBL" id="SLZZ01000024">
    <property type="protein sequence ID" value="TCS76428.1"/>
    <property type="molecule type" value="Genomic_DNA"/>
</dbReference>
<dbReference type="InterPro" id="IPR051552">
    <property type="entry name" value="HptR"/>
</dbReference>
<feature type="modified residue" description="4-aspartylphosphate" evidence="10">
    <location>
        <position position="59"/>
    </location>
</feature>
<dbReference type="PANTHER" id="PTHR42713:SF3">
    <property type="entry name" value="TRANSCRIPTIONAL REGULATORY PROTEIN HPTR"/>
    <property type="match status" value="1"/>
</dbReference>
<dbReference type="SMART" id="SM00448">
    <property type="entry name" value="REC"/>
    <property type="match status" value="1"/>
</dbReference>
<evidence type="ECO:0000256" key="4">
    <source>
        <dbReference type="ARBA" id="ARBA00022553"/>
    </source>
</evidence>
<reference evidence="13 14" key="1">
    <citation type="submission" date="2019-03" db="EMBL/GenBank/DDBJ databases">
        <title>Genomic Encyclopedia of Type Strains, Phase IV (KMG-IV): sequencing the most valuable type-strain genomes for metagenomic binning, comparative biology and taxonomic classification.</title>
        <authorList>
            <person name="Goeker M."/>
        </authorList>
    </citation>
    <scope>NUCLEOTIDE SEQUENCE [LARGE SCALE GENOMIC DNA]</scope>
    <source>
        <strain evidence="13 14">DSM 29489</strain>
    </source>
</reference>
<keyword evidence="7" id="KW-0238">DNA-binding</keyword>
<dbReference type="InterPro" id="IPR011006">
    <property type="entry name" value="CheY-like_superfamily"/>
</dbReference>
<dbReference type="PROSITE" id="PS50110">
    <property type="entry name" value="RESPONSE_REGULATORY"/>
    <property type="match status" value="1"/>
</dbReference>
<dbReference type="GO" id="GO:0003700">
    <property type="term" value="F:DNA-binding transcription factor activity"/>
    <property type="evidence" value="ECO:0007669"/>
    <property type="project" value="InterPro"/>
</dbReference>
<dbReference type="SMART" id="SM00342">
    <property type="entry name" value="HTH_ARAC"/>
    <property type="match status" value="1"/>
</dbReference>
<sequence>MAEGIKKVIIADDEVLICELMKKLIDWERLNLKLAGEVYNGKELYDVILKEAPDIVITDISMPEMDGIELIGKIRKEGIPCHFIIVSGYRQFEYAHNALKYNVEDYILKPVDSGELNNAIKKLSDKIDTGRKSRNEKLLNKQGEKLLKRFFLSKVVPNLPKEQKTFEDVNREYGINFQEGLFQVIYVKSDMQNSMQDYDANFSSIQEKISSVFYEKFQPICFNILTDPTFDTLKIGINYPAEKEYVIYEEIRNYFERIRNLVDLFKEYQLTIGLGHPYKKMEFLSVSDKEAQAAVSSRMLLGCDRIIYWDALKQPETIMEDSEKHDFYRNLEKDFELLDVSEFQEDLQNLFHVVRTHFSALALADILETILELFLKTEEKLFAGVLNEDYVRKQYVYGIHNALSLSILQRAVEQPVSEAMESLIQRVDQQKTKPVRSAMVYVEENYQNPMRLEDVAAYVNLNPVYFSNIFKRETGENFTDYLTKYRMEEAKRLLRDTGNTIREIAEQTGYTDTRYFSKLFKKVVGIKPSEYRKIYG</sequence>
<name>A0A4R3K2D5_9FIRM</name>
<dbReference type="InterPro" id="IPR009057">
    <property type="entry name" value="Homeodomain-like_sf"/>
</dbReference>
<dbReference type="SUPFAM" id="SSF46689">
    <property type="entry name" value="Homeodomain-like"/>
    <property type="match status" value="2"/>
</dbReference>
<dbReference type="GO" id="GO:0043565">
    <property type="term" value="F:sequence-specific DNA binding"/>
    <property type="evidence" value="ECO:0007669"/>
    <property type="project" value="InterPro"/>
</dbReference>
<organism evidence="13 14">
    <name type="scientific">Muricomes intestini</name>
    <dbReference type="NCBI Taxonomy" id="1796634"/>
    <lineage>
        <taxon>Bacteria</taxon>
        <taxon>Bacillati</taxon>
        <taxon>Bacillota</taxon>
        <taxon>Clostridia</taxon>
        <taxon>Lachnospirales</taxon>
        <taxon>Lachnospiraceae</taxon>
        <taxon>Muricomes</taxon>
    </lineage>
</organism>
<keyword evidence="3" id="KW-0963">Cytoplasm</keyword>
<dbReference type="SUPFAM" id="SSF52172">
    <property type="entry name" value="CheY-like"/>
    <property type="match status" value="1"/>
</dbReference>
<dbReference type="Pfam" id="PF12833">
    <property type="entry name" value="HTH_18"/>
    <property type="match status" value="1"/>
</dbReference>
<protein>
    <recommendedName>
        <fullName evidence="2">Stage 0 sporulation protein A homolog</fullName>
    </recommendedName>
</protein>
<dbReference type="PROSITE" id="PS01124">
    <property type="entry name" value="HTH_ARAC_FAMILY_2"/>
    <property type="match status" value="1"/>
</dbReference>
<accession>A0A4R3K2D5</accession>
<dbReference type="AlphaFoldDB" id="A0A4R3K2D5"/>
<evidence type="ECO:0000256" key="7">
    <source>
        <dbReference type="ARBA" id="ARBA00023125"/>
    </source>
</evidence>
<evidence type="ECO:0000313" key="14">
    <source>
        <dbReference type="Proteomes" id="UP000295726"/>
    </source>
</evidence>
<dbReference type="InterPro" id="IPR018062">
    <property type="entry name" value="HTH_AraC-typ_CS"/>
</dbReference>
<evidence type="ECO:0000256" key="1">
    <source>
        <dbReference type="ARBA" id="ARBA00004496"/>
    </source>
</evidence>
<evidence type="ECO:0000256" key="5">
    <source>
        <dbReference type="ARBA" id="ARBA00023012"/>
    </source>
</evidence>
<proteinExistence type="predicted"/>
<keyword evidence="4 10" id="KW-0597">Phosphoprotein</keyword>
<comment type="function">
    <text evidence="9">May play the central regulatory role in sporulation. It may be an element of the effector pathway responsible for the activation of sporulation genes in response to nutritional stress. Spo0A may act in concert with spo0H (a sigma factor) to control the expression of some genes that are critical to the sporulation process.</text>
</comment>
<keyword evidence="6" id="KW-0805">Transcription regulation</keyword>
<evidence type="ECO:0000256" key="10">
    <source>
        <dbReference type="PROSITE-ProRule" id="PRU00169"/>
    </source>
</evidence>
<dbReference type="RefSeq" id="WP_165920950.1">
    <property type="nucleotide sequence ID" value="NZ_SLZZ01000024.1"/>
</dbReference>
<comment type="caution">
    <text evidence="13">The sequence shown here is derived from an EMBL/GenBank/DDBJ whole genome shotgun (WGS) entry which is preliminary data.</text>
</comment>
<evidence type="ECO:0000259" key="12">
    <source>
        <dbReference type="PROSITE" id="PS50110"/>
    </source>
</evidence>
<dbReference type="Gene3D" id="3.40.50.2300">
    <property type="match status" value="1"/>
</dbReference>
<dbReference type="InterPro" id="IPR001789">
    <property type="entry name" value="Sig_transdc_resp-reg_receiver"/>
</dbReference>
<gene>
    <name evidence="13" type="ORF">EDD59_12444</name>
</gene>
<keyword evidence="14" id="KW-1185">Reference proteome</keyword>
<evidence type="ECO:0000259" key="11">
    <source>
        <dbReference type="PROSITE" id="PS01124"/>
    </source>
</evidence>
<dbReference type="InterPro" id="IPR020449">
    <property type="entry name" value="Tscrpt_reg_AraC-type_HTH"/>
</dbReference>
<dbReference type="PANTHER" id="PTHR42713">
    <property type="entry name" value="HISTIDINE KINASE-RELATED"/>
    <property type="match status" value="1"/>
</dbReference>
<evidence type="ECO:0000256" key="2">
    <source>
        <dbReference type="ARBA" id="ARBA00018672"/>
    </source>
</evidence>
<evidence type="ECO:0000256" key="3">
    <source>
        <dbReference type="ARBA" id="ARBA00022490"/>
    </source>
</evidence>
<feature type="domain" description="HTH araC/xylS-type" evidence="11">
    <location>
        <begin position="436"/>
        <end position="534"/>
    </location>
</feature>
<dbReference type="PRINTS" id="PR00032">
    <property type="entry name" value="HTHARAC"/>
</dbReference>
<dbReference type="Pfam" id="PF00072">
    <property type="entry name" value="Response_reg"/>
    <property type="match status" value="1"/>
</dbReference>
<dbReference type="GO" id="GO:0000160">
    <property type="term" value="P:phosphorelay signal transduction system"/>
    <property type="evidence" value="ECO:0007669"/>
    <property type="project" value="UniProtKB-KW"/>
</dbReference>
<keyword evidence="5" id="KW-0902">Two-component regulatory system</keyword>
<dbReference type="Proteomes" id="UP000295726">
    <property type="component" value="Unassembled WGS sequence"/>
</dbReference>
<feature type="domain" description="Response regulatory" evidence="12">
    <location>
        <begin position="7"/>
        <end position="124"/>
    </location>
</feature>
<evidence type="ECO:0000256" key="6">
    <source>
        <dbReference type="ARBA" id="ARBA00023015"/>
    </source>
</evidence>
<dbReference type="InterPro" id="IPR018060">
    <property type="entry name" value="HTH_AraC"/>
</dbReference>
<dbReference type="PROSITE" id="PS00041">
    <property type="entry name" value="HTH_ARAC_FAMILY_1"/>
    <property type="match status" value="1"/>
</dbReference>
<comment type="subcellular location">
    <subcellularLocation>
        <location evidence="1">Cytoplasm</location>
    </subcellularLocation>
</comment>